<dbReference type="PANTHER" id="PTHR11158">
    <property type="entry name" value="MSF1/PX19 RELATED"/>
    <property type="match status" value="1"/>
</dbReference>
<sequence length="250" mass="28370">MVKTFAQQTQYPYPWTACVQAFFLRYPNPQASHVLTVDVLDRRIEERPPRTASGTPSVVLCTSRLMLKRGSLPSWAPKNIIKSSESWVLEESEVDLTPPSGDAPRTMSIWTRNLDHTAVLAVTEAIRFAENTAGVPPAPPTTCLTMSDIRSELSFGLLRRRIEKFGLKRYLAHKDTSRDGLIWSIQHLAHLIDPSKAASVQKQVAPSKTKTQRLLHALRPPFLDGYPLGPVQWLKRRWRQWRDGELSMGY</sequence>
<evidence type="ECO:0000313" key="3">
    <source>
        <dbReference type="Proteomes" id="UP001217754"/>
    </source>
</evidence>
<dbReference type="EMBL" id="CP119965">
    <property type="protein sequence ID" value="WFD40870.1"/>
    <property type="molecule type" value="Genomic_DNA"/>
</dbReference>
<feature type="domain" description="PRELI/MSF1" evidence="1">
    <location>
        <begin position="2"/>
        <end position="193"/>
    </location>
</feature>
<proteinExistence type="predicted"/>
<dbReference type="InterPro" id="IPR006797">
    <property type="entry name" value="PRELI/MSF1_dom"/>
</dbReference>
<dbReference type="InterPro" id="IPR037365">
    <property type="entry name" value="Slowmo/Ups"/>
</dbReference>
<dbReference type="GO" id="GO:0008696">
    <property type="term" value="F:4-amino-4-deoxychorismate lyase activity"/>
    <property type="evidence" value="ECO:0007669"/>
    <property type="project" value="UniProtKB-EC"/>
</dbReference>
<dbReference type="Proteomes" id="UP001217754">
    <property type="component" value="Chromosome 8"/>
</dbReference>
<evidence type="ECO:0000259" key="1">
    <source>
        <dbReference type="PROSITE" id="PS50904"/>
    </source>
</evidence>
<name>A0AAF0F152_9BASI</name>
<keyword evidence="2" id="KW-0456">Lyase</keyword>
<protein>
    <submittedName>
        <fullName evidence="2">Aminodeoxychorismate lyase</fullName>
        <ecNumber evidence="2">4.1.3.38</ecNumber>
    </submittedName>
</protein>
<dbReference type="EC" id="4.1.3.38" evidence="2"/>
<dbReference type="AlphaFoldDB" id="A0AAF0F152"/>
<gene>
    <name evidence="2" type="ORF">MJAP1_003861</name>
</gene>
<accession>A0AAF0F152</accession>
<dbReference type="GO" id="GO:0005758">
    <property type="term" value="C:mitochondrial intermembrane space"/>
    <property type="evidence" value="ECO:0007669"/>
    <property type="project" value="InterPro"/>
</dbReference>
<dbReference type="PROSITE" id="PS50904">
    <property type="entry name" value="PRELI_MSF1"/>
    <property type="match status" value="1"/>
</dbReference>
<dbReference type="Pfam" id="PF04707">
    <property type="entry name" value="PRELI"/>
    <property type="match status" value="1"/>
</dbReference>
<reference evidence="2" key="1">
    <citation type="submission" date="2023-03" db="EMBL/GenBank/DDBJ databases">
        <title>Mating type loci evolution in Malassezia.</title>
        <authorList>
            <person name="Coelho M.A."/>
        </authorList>
    </citation>
    <scope>NUCLEOTIDE SEQUENCE</scope>
    <source>
        <strain evidence="2">CBS 9431</strain>
    </source>
</reference>
<evidence type="ECO:0000313" key="2">
    <source>
        <dbReference type="EMBL" id="WFD40870.1"/>
    </source>
</evidence>
<organism evidence="2 3">
    <name type="scientific">Malassezia japonica</name>
    <dbReference type="NCBI Taxonomy" id="223818"/>
    <lineage>
        <taxon>Eukaryota</taxon>
        <taxon>Fungi</taxon>
        <taxon>Dikarya</taxon>
        <taxon>Basidiomycota</taxon>
        <taxon>Ustilaginomycotina</taxon>
        <taxon>Malasseziomycetes</taxon>
        <taxon>Malasseziales</taxon>
        <taxon>Malasseziaceae</taxon>
        <taxon>Malassezia</taxon>
    </lineage>
</organism>
<dbReference type="GeneID" id="85227512"/>
<dbReference type="RefSeq" id="XP_060123767.1">
    <property type="nucleotide sequence ID" value="XM_060267784.1"/>
</dbReference>
<keyword evidence="3" id="KW-1185">Reference proteome</keyword>